<feature type="transmembrane region" description="Helical" evidence="2">
    <location>
        <begin position="214"/>
        <end position="236"/>
    </location>
</feature>
<feature type="region of interest" description="Disordered" evidence="1">
    <location>
        <begin position="241"/>
        <end position="261"/>
    </location>
</feature>
<keyword evidence="2" id="KW-0812">Transmembrane</keyword>
<feature type="compositionally biased region" description="Basic and acidic residues" evidence="1">
    <location>
        <begin position="249"/>
        <end position="261"/>
    </location>
</feature>
<dbReference type="PANTHER" id="PTHR12242:SF49">
    <property type="entry name" value="HEADBUTT, ISOFORM E"/>
    <property type="match status" value="1"/>
</dbReference>
<dbReference type="GO" id="GO:0016020">
    <property type="term" value="C:membrane"/>
    <property type="evidence" value="ECO:0007669"/>
    <property type="project" value="TreeGrafter"/>
</dbReference>
<feature type="transmembrane region" description="Helical" evidence="2">
    <location>
        <begin position="71"/>
        <end position="89"/>
    </location>
</feature>
<keyword evidence="2" id="KW-0472">Membrane</keyword>
<evidence type="ECO:0000313" key="4">
    <source>
        <dbReference type="Proteomes" id="UP001515480"/>
    </source>
</evidence>
<comment type="caution">
    <text evidence="3">The sequence shown here is derived from an EMBL/GenBank/DDBJ whole genome shotgun (WGS) entry which is preliminary data.</text>
</comment>
<evidence type="ECO:0000313" key="3">
    <source>
        <dbReference type="EMBL" id="KAL1528991.1"/>
    </source>
</evidence>
<dbReference type="EMBL" id="JBGBPQ010000002">
    <property type="protein sequence ID" value="KAL1528991.1"/>
    <property type="molecule type" value="Genomic_DNA"/>
</dbReference>
<protein>
    <recommendedName>
        <fullName evidence="5">Protein rolling stone-like</fullName>
    </recommendedName>
</protein>
<dbReference type="Pfam" id="PF21534">
    <property type="entry name" value="Rost"/>
    <property type="match status" value="1"/>
</dbReference>
<keyword evidence="2" id="KW-1133">Transmembrane helix</keyword>
<dbReference type="Proteomes" id="UP001515480">
    <property type="component" value="Unassembled WGS sequence"/>
</dbReference>
<dbReference type="AlphaFoldDB" id="A0AB34K801"/>
<feature type="transmembrane region" description="Helical" evidence="2">
    <location>
        <begin position="171"/>
        <end position="188"/>
    </location>
</feature>
<feature type="transmembrane region" description="Helical" evidence="2">
    <location>
        <begin position="143"/>
        <end position="164"/>
    </location>
</feature>
<sequence>MSELTFPLAISWKEAFGQPSRLARGLPPALFLSLRVLLAAFWTGVLAWSLVDHFDKPAEPDAEWWIYLTNWSLLFEWVYLLLAALLALLSRGSLLRDGHGAHTPALARVAYGMQAATYTISFIVFALYWTLDHDYDKGSVDGITFVTHGVNFLVALVDLLIAGLPVHKAHIWVPCVFAVTYVLFTIIYDMSGGKAGADPYIYEVIDWSAEPGKAIGIACAVVLIAFPAVFCVCLCISSKRDGPAPPPRQELHPADKIDVQA</sequence>
<organism evidence="3 4">
    <name type="scientific">Prymnesium parvum</name>
    <name type="common">Toxic golden alga</name>
    <dbReference type="NCBI Taxonomy" id="97485"/>
    <lineage>
        <taxon>Eukaryota</taxon>
        <taxon>Haptista</taxon>
        <taxon>Haptophyta</taxon>
        <taxon>Prymnesiophyceae</taxon>
        <taxon>Prymnesiales</taxon>
        <taxon>Prymnesiaceae</taxon>
        <taxon>Prymnesium</taxon>
    </lineage>
</organism>
<evidence type="ECO:0008006" key="5">
    <source>
        <dbReference type="Google" id="ProtNLM"/>
    </source>
</evidence>
<feature type="transmembrane region" description="Helical" evidence="2">
    <location>
        <begin position="29"/>
        <end position="51"/>
    </location>
</feature>
<evidence type="ECO:0000256" key="1">
    <source>
        <dbReference type="SAM" id="MobiDB-lite"/>
    </source>
</evidence>
<reference evidence="3 4" key="1">
    <citation type="journal article" date="2024" name="Science">
        <title>Giant polyketide synthase enzymes in the biosynthesis of giant marine polyether toxins.</title>
        <authorList>
            <person name="Fallon T.R."/>
            <person name="Shende V.V."/>
            <person name="Wierzbicki I.H."/>
            <person name="Pendleton A.L."/>
            <person name="Watervoot N.F."/>
            <person name="Auber R.P."/>
            <person name="Gonzalez D.J."/>
            <person name="Wisecaver J.H."/>
            <person name="Moore B.S."/>
        </authorList>
    </citation>
    <scope>NUCLEOTIDE SEQUENCE [LARGE SCALE GENOMIC DNA]</scope>
    <source>
        <strain evidence="3 4">12B1</strain>
    </source>
</reference>
<accession>A0AB34K801</accession>
<name>A0AB34K801_PRYPA</name>
<gene>
    <name evidence="3" type="ORF">AB1Y20_010312</name>
</gene>
<proteinExistence type="predicted"/>
<feature type="transmembrane region" description="Helical" evidence="2">
    <location>
        <begin position="109"/>
        <end position="131"/>
    </location>
</feature>
<dbReference type="PANTHER" id="PTHR12242">
    <property type="entry name" value="OS02G0130600 PROTEIN-RELATED"/>
    <property type="match status" value="1"/>
</dbReference>
<evidence type="ECO:0000256" key="2">
    <source>
        <dbReference type="SAM" id="Phobius"/>
    </source>
</evidence>
<dbReference type="InterPro" id="IPR049352">
    <property type="entry name" value="Rost"/>
</dbReference>
<keyword evidence="4" id="KW-1185">Reference proteome</keyword>